<dbReference type="InterPro" id="IPR001314">
    <property type="entry name" value="Peptidase_S1A"/>
</dbReference>
<dbReference type="InterPro" id="IPR000294">
    <property type="entry name" value="GLA_domain"/>
</dbReference>
<feature type="domain" description="Peptidase S1" evidence="17">
    <location>
        <begin position="194"/>
        <end position="428"/>
    </location>
</feature>
<dbReference type="InterPro" id="IPR018114">
    <property type="entry name" value="TRYPSIN_HIS"/>
</dbReference>
<dbReference type="GO" id="GO:0004252">
    <property type="term" value="F:serine-type endopeptidase activity"/>
    <property type="evidence" value="ECO:0007669"/>
    <property type="project" value="InterPro"/>
</dbReference>
<evidence type="ECO:0000256" key="7">
    <source>
        <dbReference type="ARBA" id="ARBA00022737"/>
    </source>
</evidence>
<dbReference type="Gene3D" id="4.10.740.10">
    <property type="entry name" value="Coagulation Factor IX"/>
    <property type="match status" value="1"/>
</dbReference>
<dbReference type="PROSITE" id="PS00022">
    <property type="entry name" value="EGF_1"/>
    <property type="match status" value="1"/>
</dbReference>
<keyword evidence="11" id="KW-0325">Glycoprotein</keyword>
<dbReference type="PROSITE" id="PS50026">
    <property type="entry name" value="EGF_3"/>
    <property type="match status" value="1"/>
</dbReference>
<dbReference type="SMART" id="SM00020">
    <property type="entry name" value="Tryp_SPc"/>
    <property type="match status" value="1"/>
</dbReference>
<dbReference type="PROSITE" id="PS50240">
    <property type="entry name" value="TRYPSIN_DOM"/>
    <property type="match status" value="1"/>
</dbReference>
<keyword evidence="10 13" id="KW-1015">Disulfide bond</keyword>
<dbReference type="Pfam" id="PF00008">
    <property type="entry name" value="EGF"/>
    <property type="match status" value="1"/>
</dbReference>
<dbReference type="AlphaFoldDB" id="A0A6J2VU32"/>
<keyword evidence="5 14" id="KW-0645">Protease</keyword>
<dbReference type="InterPro" id="IPR043504">
    <property type="entry name" value="Peptidase_S1_PA_chymotrypsin"/>
</dbReference>
<dbReference type="GO" id="GO:0005615">
    <property type="term" value="C:extracellular space"/>
    <property type="evidence" value="ECO:0007669"/>
    <property type="project" value="TreeGrafter"/>
</dbReference>
<feature type="active site" description="Charge relay system" evidence="12">
    <location>
        <position position="380"/>
    </location>
</feature>
<dbReference type="FunFam" id="2.40.10.10:FF:000013">
    <property type="entry name" value="Coagulation factor X"/>
    <property type="match status" value="1"/>
</dbReference>
<evidence type="ECO:0000256" key="5">
    <source>
        <dbReference type="ARBA" id="ARBA00022670"/>
    </source>
</evidence>
<keyword evidence="2" id="KW-0301">Gamma-carboxyglutamic acid</keyword>
<dbReference type="PRINTS" id="PR00010">
    <property type="entry name" value="EGFBLOOD"/>
</dbReference>
<dbReference type="PANTHER" id="PTHR24278:SF34">
    <property type="entry name" value="COAGULATION FACTOR VII,-LIKE"/>
    <property type="match status" value="1"/>
</dbReference>
<feature type="active site" description="Charge relay system" evidence="12">
    <location>
        <position position="282"/>
    </location>
</feature>
<organism evidence="19 20">
    <name type="scientific">Chanos chanos</name>
    <name type="common">Milkfish</name>
    <name type="synonym">Mugil chanos</name>
    <dbReference type="NCBI Taxonomy" id="29144"/>
    <lineage>
        <taxon>Eukaryota</taxon>
        <taxon>Metazoa</taxon>
        <taxon>Chordata</taxon>
        <taxon>Craniata</taxon>
        <taxon>Vertebrata</taxon>
        <taxon>Euteleostomi</taxon>
        <taxon>Actinopterygii</taxon>
        <taxon>Neopterygii</taxon>
        <taxon>Teleostei</taxon>
        <taxon>Ostariophysi</taxon>
        <taxon>Gonorynchiformes</taxon>
        <taxon>Chanidae</taxon>
        <taxon>Chanos</taxon>
    </lineage>
</organism>
<dbReference type="PROSITE" id="PS01187">
    <property type="entry name" value="EGF_CA"/>
    <property type="match status" value="1"/>
</dbReference>
<dbReference type="RefSeq" id="XP_030635443.1">
    <property type="nucleotide sequence ID" value="XM_030779583.1"/>
</dbReference>
<dbReference type="GO" id="GO:0005509">
    <property type="term" value="F:calcium ion binding"/>
    <property type="evidence" value="ECO:0007669"/>
    <property type="project" value="InterPro"/>
</dbReference>
<keyword evidence="4 13" id="KW-0245">EGF-like domain</keyword>
<evidence type="ECO:0000256" key="3">
    <source>
        <dbReference type="ARBA" id="ARBA00022525"/>
    </source>
</evidence>
<evidence type="ECO:0000256" key="12">
    <source>
        <dbReference type="PIRSR" id="PIRSR001143-1"/>
    </source>
</evidence>
<evidence type="ECO:0000256" key="9">
    <source>
        <dbReference type="ARBA" id="ARBA00022837"/>
    </source>
</evidence>
<dbReference type="Pfam" id="PF00089">
    <property type="entry name" value="Trypsin"/>
    <property type="match status" value="1"/>
</dbReference>
<feature type="disulfide bond" evidence="13">
    <location>
        <begin position="118"/>
        <end position="127"/>
    </location>
</feature>
<dbReference type="PROSITE" id="PS00011">
    <property type="entry name" value="GLA_1"/>
    <property type="match status" value="1"/>
</dbReference>
<keyword evidence="3" id="KW-0964">Secreted</keyword>
<evidence type="ECO:0000256" key="11">
    <source>
        <dbReference type="ARBA" id="ARBA00023180"/>
    </source>
</evidence>
<evidence type="ECO:0000259" key="17">
    <source>
        <dbReference type="PROSITE" id="PS50240"/>
    </source>
</evidence>
<keyword evidence="14" id="KW-0720">Serine protease</keyword>
<dbReference type="SUPFAM" id="SSF50494">
    <property type="entry name" value="Trypsin-like serine proteases"/>
    <property type="match status" value="1"/>
</dbReference>
<reference evidence="20" key="1">
    <citation type="submission" date="2025-08" db="UniProtKB">
        <authorList>
            <consortium name="RefSeq"/>
        </authorList>
    </citation>
    <scope>IDENTIFICATION</scope>
</reference>
<evidence type="ECO:0000256" key="14">
    <source>
        <dbReference type="RuleBase" id="RU363034"/>
    </source>
</evidence>
<dbReference type="Pfam" id="PF14670">
    <property type="entry name" value="FXa_inhibition"/>
    <property type="match status" value="1"/>
</dbReference>
<name>A0A6J2VU32_CHACN</name>
<dbReference type="SMART" id="SM00069">
    <property type="entry name" value="GLA"/>
    <property type="match status" value="1"/>
</dbReference>
<dbReference type="PROSITE" id="PS00134">
    <property type="entry name" value="TRYPSIN_HIS"/>
    <property type="match status" value="1"/>
</dbReference>
<keyword evidence="7" id="KW-0677">Repeat</keyword>
<dbReference type="PROSITE" id="PS50998">
    <property type="entry name" value="GLA_2"/>
    <property type="match status" value="1"/>
</dbReference>
<evidence type="ECO:0000313" key="20">
    <source>
        <dbReference type="RefSeq" id="XP_030635443.1"/>
    </source>
</evidence>
<evidence type="ECO:0000256" key="1">
    <source>
        <dbReference type="ARBA" id="ARBA00004613"/>
    </source>
</evidence>
<gene>
    <name evidence="20" type="primary">f7l</name>
</gene>
<dbReference type="InterPro" id="IPR017857">
    <property type="entry name" value="Coagulation_fac-like_Gla_dom"/>
</dbReference>
<evidence type="ECO:0000256" key="13">
    <source>
        <dbReference type="PROSITE-ProRule" id="PRU00076"/>
    </source>
</evidence>
<feature type="domain" description="Gla" evidence="18">
    <location>
        <begin position="46"/>
        <end position="92"/>
    </location>
</feature>
<dbReference type="PANTHER" id="PTHR24278">
    <property type="entry name" value="COAGULATION FACTOR"/>
    <property type="match status" value="1"/>
</dbReference>
<dbReference type="CTD" id="100038778"/>
<dbReference type="InterPro" id="IPR018097">
    <property type="entry name" value="EGF_Ca-bd_CS"/>
</dbReference>
<evidence type="ECO:0000256" key="2">
    <source>
        <dbReference type="ARBA" id="ARBA00022479"/>
    </source>
</evidence>
<sequence length="430" mass="47545">MESRPHTVKLRHLLTLFLSISTSLGLHPVFLSRPDATRVLLHRARRANSFLEELKVGDLERECLEETCSYEEAKEIFSVPEQLDRFWKTYSEVDQCESSPCQNGATCMDQRDAYICMCPVNFEGRNCEKARQKSLDCLYKNGGCEHFCVETSMSTHCECAPGYSLSQDNSSCIPQVAFPCGRLVPTTQSVGPRIVRGDICPKGQCPWQALLEYGGLYKCGAIVVNDRWMLTAAHCVWQMHTSQLQITVGEHIRGVGENTEQVRKVAEVFIHPLYNHQTTDNDIALLKLEQPVTLGPFVVPVCLPPTAGTFGRTLAAIRMSTVSGWGRLAQSGVSSTVLQKLEVPRVPLAECRAHSGLKVTRNMLCAGFKEGGRDSCQGDSGGPLTTRYRNTSFLTGVVSWGKGCARSGLYGVYTRVSVFVEWINSTMATG</sequence>
<comment type="caution">
    <text evidence="13">Lacks conserved residue(s) required for the propagation of feature annotation.</text>
</comment>
<dbReference type="InterPro" id="IPR000742">
    <property type="entry name" value="EGF"/>
</dbReference>
<dbReference type="InterPro" id="IPR035972">
    <property type="entry name" value="GLA-like_dom_SF"/>
</dbReference>
<evidence type="ECO:0000256" key="15">
    <source>
        <dbReference type="SAM" id="SignalP"/>
    </source>
</evidence>
<dbReference type="PRINTS" id="PR00001">
    <property type="entry name" value="GLABLOOD"/>
</dbReference>
<dbReference type="InterPro" id="IPR033116">
    <property type="entry name" value="TRYPSIN_SER"/>
</dbReference>
<dbReference type="FunCoup" id="A0A6J2VU32">
    <property type="interactions" value="249"/>
</dbReference>
<dbReference type="PIRSF" id="PIRSF001143">
    <property type="entry name" value="Factor_X"/>
    <property type="match status" value="1"/>
</dbReference>
<evidence type="ECO:0000259" key="18">
    <source>
        <dbReference type="PROSITE" id="PS50998"/>
    </source>
</evidence>
<evidence type="ECO:0000256" key="8">
    <source>
        <dbReference type="ARBA" id="ARBA00022801"/>
    </source>
</evidence>
<dbReference type="CDD" id="cd00054">
    <property type="entry name" value="EGF_CA"/>
    <property type="match status" value="1"/>
</dbReference>
<comment type="subcellular location">
    <subcellularLocation>
        <location evidence="1">Secreted</location>
    </subcellularLocation>
</comment>
<evidence type="ECO:0000256" key="6">
    <source>
        <dbReference type="ARBA" id="ARBA00022729"/>
    </source>
</evidence>
<dbReference type="InterPro" id="IPR001254">
    <property type="entry name" value="Trypsin_dom"/>
</dbReference>
<feature type="chain" id="PRO_5027109597" evidence="15">
    <location>
        <begin position="26"/>
        <end position="430"/>
    </location>
</feature>
<dbReference type="Gene3D" id="2.40.10.10">
    <property type="entry name" value="Trypsin-like serine proteases"/>
    <property type="match status" value="1"/>
</dbReference>
<dbReference type="InterPro" id="IPR001881">
    <property type="entry name" value="EGF-like_Ca-bd_dom"/>
</dbReference>
<dbReference type="FunFam" id="2.10.25.10:FF:000420">
    <property type="entry name" value="Coagulation factor VII"/>
    <property type="match status" value="1"/>
</dbReference>
<keyword evidence="8 14" id="KW-0378">Hydrolase</keyword>
<dbReference type="GeneID" id="115816598"/>
<dbReference type="Proteomes" id="UP000504632">
    <property type="component" value="Chromosome 7"/>
</dbReference>
<dbReference type="OrthoDB" id="10004439at2759"/>
<dbReference type="FunFam" id="4.10.740.10:FF:000001">
    <property type="entry name" value="vitamin K-dependent protein S"/>
    <property type="match status" value="1"/>
</dbReference>
<keyword evidence="6 15" id="KW-0732">Signal</keyword>
<dbReference type="SMART" id="SM00179">
    <property type="entry name" value="EGF_CA"/>
    <property type="match status" value="1"/>
</dbReference>
<dbReference type="InterPro" id="IPR000152">
    <property type="entry name" value="EGF-type_Asp/Asn_hydroxyl_site"/>
</dbReference>
<protein>
    <submittedName>
        <fullName evidence="20">Coagulation factor VII</fullName>
    </submittedName>
</protein>
<evidence type="ECO:0000256" key="4">
    <source>
        <dbReference type="ARBA" id="ARBA00022536"/>
    </source>
</evidence>
<dbReference type="InterPro" id="IPR012224">
    <property type="entry name" value="Pept_S1A_FX"/>
</dbReference>
<evidence type="ECO:0000256" key="10">
    <source>
        <dbReference type="ARBA" id="ARBA00023157"/>
    </source>
</evidence>
<keyword evidence="19" id="KW-1185">Reference proteome</keyword>
<evidence type="ECO:0000313" key="19">
    <source>
        <dbReference type="Proteomes" id="UP000504632"/>
    </source>
</evidence>
<feature type="signal peptide" evidence="15">
    <location>
        <begin position="1"/>
        <end position="25"/>
    </location>
</feature>
<dbReference type="FunFam" id="2.10.25.10:FF:000513">
    <property type="entry name" value="Coagulation factor VII"/>
    <property type="match status" value="1"/>
</dbReference>
<accession>A0A6J2VU32</accession>
<dbReference type="GO" id="GO:0006508">
    <property type="term" value="P:proteolysis"/>
    <property type="evidence" value="ECO:0007669"/>
    <property type="project" value="UniProtKB-KW"/>
</dbReference>
<keyword evidence="9" id="KW-0106">Calcium</keyword>
<proteinExistence type="predicted"/>
<dbReference type="Pfam" id="PF00594">
    <property type="entry name" value="Gla"/>
    <property type="match status" value="1"/>
</dbReference>
<dbReference type="InterPro" id="IPR009003">
    <property type="entry name" value="Peptidase_S1_PA"/>
</dbReference>
<dbReference type="Gene3D" id="2.10.25.10">
    <property type="entry name" value="Laminin"/>
    <property type="match status" value="2"/>
</dbReference>
<feature type="domain" description="EGF-like" evidence="16">
    <location>
        <begin position="92"/>
        <end position="128"/>
    </location>
</feature>
<dbReference type="PROSITE" id="PS00135">
    <property type="entry name" value="TRYPSIN_SER"/>
    <property type="match status" value="1"/>
</dbReference>
<dbReference type="SUPFAM" id="SSF57630">
    <property type="entry name" value="GLA-domain"/>
    <property type="match status" value="1"/>
</dbReference>
<dbReference type="SMART" id="SM00181">
    <property type="entry name" value="EGF"/>
    <property type="match status" value="2"/>
</dbReference>
<dbReference type="CDD" id="cd00190">
    <property type="entry name" value="Tryp_SPc"/>
    <property type="match status" value="1"/>
</dbReference>
<dbReference type="PROSITE" id="PS00010">
    <property type="entry name" value="ASX_HYDROXYL"/>
    <property type="match status" value="1"/>
</dbReference>
<dbReference type="InterPro" id="IPR050442">
    <property type="entry name" value="Peptidase_S1_coag_factors"/>
</dbReference>
<dbReference type="InParanoid" id="A0A6J2VU32"/>
<dbReference type="PRINTS" id="PR00722">
    <property type="entry name" value="CHYMOTRYPSIN"/>
</dbReference>
<dbReference type="GO" id="GO:0007596">
    <property type="term" value="P:blood coagulation"/>
    <property type="evidence" value="ECO:0007669"/>
    <property type="project" value="InterPro"/>
</dbReference>
<feature type="active site" description="Charge relay system" evidence="12">
    <location>
        <position position="234"/>
    </location>
</feature>
<evidence type="ECO:0000259" key="16">
    <source>
        <dbReference type="PROSITE" id="PS50026"/>
    </source>
</evidence>